<comment type="caution">
    <text evidence="2">The sequence shown here is derived from an EMBL/GenBank/DDBJ whole genome shotgun (WGS) entry which is preliminary data.</text>
</comment>
<dbReference type="Proteomes" id="UP000448292">
    <property type="component" value="Unassembled WGS sequence"/>
</dbReference>
<dbReference type="PANTHER" id="PTHR46268">
    <property type="entry name" value="STRESS RESPONSE PROTEIN NHAX"/>
    <property type="match status" value="1"/>
</dbReference>
<accession>A0A7M3MGK9</accession>
<reference evidence="2 3" key="1">
    <citation type="submission" date="2018-06" db="EMBL/GenBank/DDBJ databases">
        <title>Complete genome of Desulfovibrio indonesiensis P37SLT.</title>
        <authorList>
            <person name="Crispim J.S."/>
            <person name="Vidigal P.M.P."/>
            <person name="Silva L.C.F."/>
            <person name="Laguardia C.N."/>
            <person name="Araujo L.C."/>
            <person name="Dias R.S."/>
            <person name="Sousa M.P."/>
            <person name="Paula S.O."/>
            <person name="Silva C."/>
        </authorList>
    </citation>
    <scope>NUCLEOTIDE SEQUENCE [LARGE SCALE GENOMIC DNA]</scope>
    <source>
        <strain evidence="2 3">P37SLT</strain>
    </source>
</reference>
<gene>
    <name evidence="2" type="ORF">DPQ33_06840</name>
</gene>
<proteinExistence type="inferred from homology"/>
<comment type="similarity">
    <text evidence="1">Belongs to the universal stress protein A family.</text>
</comment>
<protein>
    <submittedName>
        <fullName evidence="2">Universal stress protein</fullName>
    </submittedName>
</protein>
<dbReference type="PANTHER" id="PTHR46268:SF6">
    <property type="entry name" value="UNIVERSAL STRESS PROTEIN UP12"/>
    <property type="match status" value="1"/>
</dbReference>
<evidence type="ECO:0000313" key="3">
    <source>
        <dbReference type="Proteomes" id="UP000448292"/>
    </source>
</evidence>
<dbReference type="SUPFAM" id="SSF52402">
    <property type="entry name" value="Adenine nucleotide alpha hydrolases-like"/>
    <property type="match status" value="2"/>
</dbReference>
<dbReference type="EMBL" id="QMIE01000004">
    <property type="protein sequence ID" value="TVM18453.1"/>
    <property type="molecule type" value="Genomic_DNA"/>
</dbReference>
<sequence>MISCEKTHSFKPLEPCMEKHLLLTISNDQETSYNLRFIRHFFENLCDIRLTLFYVAPRAPEWQLDSKDLSPNRQAVAQIEKIKDSTGKRALENAKKWIVAEGCELAKVHTKVVYSKHGTVNEIIKEAHHGLYDACVLGRRGVSWFGELIEDSVSHRILWKELDFPVWICRRPETGLNRNVLLCVDDTESSMRMADHVGYMLEGMRRHKVTMFHARTPGSTADPAALFAQARSLLLEAGMDEDLIEEEVAESRNAVGAILDKGKKGRYTAVAMGRAAGAPGTMERFFPGSVSTGLLRRVEDFALWISK</sequence>
<keyword evidence="3" id="KW-1185">Reference proteome</keyword>
<dbReference type="Gene3D" id="3.40.50.12370">
    <property type="match status" value="1"/>
</dbReference>
<evidence type="ECO:0000256" key="1">
    <source>
        <dbReference type="ARBA" id="ARBA00008791"/>
    </source>
</evidence>
<dbReference type="AlphaFoldDB" id="A0A7M3MGK9"/>
<organism evidence="2 3">
    <name type="scientific">Oceanidesulfovibrio indonesiensis</name>
    <dbReference type="NCBI Taxonomy" id="54767"/>
    <lineage>
        <taxon>Bacteria</taxon>
        <taxon>Pseudomonadati</taxon>
        <taxon>Thermodesulfobacteriota</taxon>
        <taxon>Desulfovibrionia</taxon>
        <taxon>Desulfovibrionales</taxon>
        <taxon>Desulfovibrionaceae</taxon>
        <taxon>Oceanidesulfovibrio</taxon>
    </lineage>
</organism>
<name>A0A7M3MGK9_9BACT</name>
<dbReference type="CDD" id="cd00293">
    <property type="entry name" value="USP-like"/>
    <property type="match status" value="2"/>
</dbReference>
<evidence type="ECO:0000313" key="2">
    <source>
        <dbReference type="EMBL" id="TVM18453.1"/>
    </source>
</evidence>